<dbReference type="HOGENOM" id="CLU_010194_2_10_1"/>
<dbReference type="Pfam" id="PF00106">
    <property type="entry name" value="adh_short"/>
    <property type="match status" value="1"/>
</dbReference>
<dbReference type="FunFam" id="3.40.50.720:FF:000084">
    <property type="entry name" value="Short-chain dehydrogenase reductase"/>
    <property type="match status" value="1"/>
</dbReference>
<evidence type="ECO:0000256" key="4">
    <source>
        <dbReference type="RuleBase" id="RU000363"/>
    </source>
</evidence>
<evidence type="ECO:0000313" key="6">
    <source>
        <dbReference type="Proteomes" id="UP000053841"/>
    </source>
</evidence>
<dbReference type="AlphaFoldDB" id="W6XJ26"/>
<dbReference type="PANTHER" id="PTHR24321">
    <property type="entry name" value="DEHYDROGENASES, SHORT CHAIN"/>
    <property type="match status" value="1"/>
</dbReference>
<keyword evidence="2" id="KW-0521">NADP</keyword>
<dbReference type="SUPFAM" id="SSF51735">
    <property type="entry name" value="NAD(P)-binding Rossmann-fold domains"/>
    <property type="match status" value="1"/>
</dbReference>
<dbReference type="PRINTS" id="PR00080">
    <property type="entry name" value="SDRFAMILY"/>
</dbReference>
<evidence type="ECO:0000256" key="1">
    <source>
        <dbReference type="ARBA" id="ARBA00006484"/>
    </source>
</evidence>
<organism evidence="5 6">
    <name type="scientific">Cochliobolus carbonum (strain 26-R-13)</name>
    <name type="common">Maize leaf spot fungus</name>
    <name type="synonym">Bipolaris zeicola</name>
    <dbReference type="NCBI Taxonomy" id="930089"/>
    <lineage>
        <taxon>Eukaryota</taxon>
        <taxon>Fungi</taxon>
        <taxon>Dikarya</taxon>
        <taxon>Ascomycota</taxon>
        <taxon>Pezizomycotina</taxon>
        <taxon>Dothideomycetes</taxon>
        <taxon>Pleosporomycetidae</taxon>
        <taxon>Pleosporales</taxon>
        <taxon>Pleosporineae</taxon>
        <taxon>Pleosporaceae</taxon>
        <taxon>Bipolaris</taxon>
    </lineage>
</organism>
<protein>
    <submittedName>
        <fullName evidence="5">Uncharacterized protein</fullName>
    </submittedName>
</protein>
<dbReference type="InterPro" id="IPR002347">
    <property type="entry name" value="SDR_fam"/>
</dbReference>
<evidence type="ECO:0000256" key="3">
    <source>
        <dbReference type="ARBA" id="ARBA00023002"/>
    </source>
</evidence>
<keyword evidence="6" id="KW-1185">Reference proteome</keyword>
<comment type="similarity">
    <text evidence="1 4">Belongs to the short-chain dehydrogenases/reductases (SDR) family.</text>
</comment>
<keyword evidence="3" id="KW-0560">Oxidoreductase</keyword>
<proteinExistence type="inferred from homology"/>
<dbReference type="GeneID" id="19146931"/>
<dbReference type="PRINTS" id="PR00081">
    <property type="entry name" value="GDHRDH"/>
</dbReference>
<name>W6XJ26_COCC2</name>
<dbReference type="eggNOG" id="KOG0725">
    <property type="taxonomic scope" value="Eukaryota"/>
</dbReference>
<gene>
    <name evidence="5" type="ORF">COCCADRAFT_31332</name>
</gene>
<dbReference type="PANTHER" id="PTHR24321:SF8">
    <property type="entry name" value="ESTRADIOL 17-BETA-DEHYDROGENASE 8-RELATED"/>
    <property type="match status" value="1"/>
</dbReference>
<sequence length="255" mass="26855">MTSLDFTGKVAIVSGCASGIGLATTRLLLSFGAKVFGLDVNNADLIHSAFTFHRCDVTTNEAVSEAIQNCLELYGARIDILANVAGVMDAFSSADTVTESEWHRVLSINLTACMYLTKAVLPHMLPYTSGAIVNIGSRASLGGGAAGIAYTASKHGLIGLTKNIAWRFHKQGIRCNAVCPGNTQSNISQSMHMHELDQVAYEVAMPVLGLHTPSSSVQAVIKAEEVANVVVFLASDMSAMVNGAVIPVDNAWSAL</sequence>
<dbReference type="InterPro" id="IPR036291">
    <property type="entry name" value="NAD(P)-bd_dom_sf"/>
</dbReference>
<dbReference type="KEGG" id="bze:COCCADRAFT_31332"/>
<accession>W6XJ26</accession>
<dbReference type="GO" id="GO:0016491">
    <property type="term" value="F:oxidoreductase activity"/>
    <property type="evidence" value="ECO:0007669"/>
    <property type="project" value="UniProtKB-KW"/>
</dbReference>
<evidence type="ECO:0000313" key="5">
    <source>
        <dbReference type="EMBL" id="EUC27102.1"/>
    </source>
</evidence>
<reference evidence="5 6" key="1">
    <citation type="journal article" date="2013" name="PLoS Genet.">
        <title>Comparative genome structure, secondary metabolite, and effector coding capacity across Cochliobolus pathogens.</title>
        <authorList>
            <person name="Condon B.J."/>
            <person name="Leng Y."/>
            <person name="Wu D."/>
            <person name="Bushley K.E."/>
            <person name="Ohm R.A."/>
            <person name="Otillar R."/>
            <person name="Martin J."/>
            <person name="Schackwitz W."/>
            <person name="Grimwood J."/>
            <person name="MohdZainudin N."/>
            <person name="Xue C."/>
            <person name="Wang R."/>
            <person name="Manning V.A."/>
            <person name="Dhillon B."/>
            <person name="Tu Z.J."/>
            <person name="Steffenson B.J."/>
            <person name="Salamov A."/>
            <person name="Sun H."/>
            <person name="Lowry S."/>
            <person name="LaButti K."/>
            <person name="Han J."/>
            <person name="Copeland A."/>
            <person name="Lindquist E."/>
            <person name="Barry K."/>
            <person name="Schmutz J."/>
            <person name="Baker S.E."/>
            <person name="Ciuffetti L.M."/>
            <person name="Grigoriev I.V."/>
            <person name="Zhong S."/>
            <person name="Turgeon B.G."/>
        </authorList>
    </citation>
    <scope>NUCLEOTIDE SEQUENCE [LARGE SCALE GENOMIC DNA]</scope>
    <source>
        <strain evidence="5 6">26-R-13</strain>
    </source>
</reference>
<dbReference type="PROSITE" id="PS00061">
    <property type="entry name" value="ADH_SHORT"/>
    <property type="match status" value="1"/>
</dbReference>
<evidence type="ECO:0000256" key="2">
    <source>
        <dbReference type="ARBA" id="ARBA00022857"/>
    </source>
</evidence>
<dbReference type="OrthoDB" id="417891at2759"/>
<dbReference type="Gene3D" id="3.40.50.720">
    <property type="entry name" value="NAD(P)-binding Rossmann-like Domain"/>
    <property type="match status" value="1"/>
</dbReference>
<dbReference type="CDD" id="cd05233">
    <property type="entry name" value="SDR_c"/>
    <property type="match status" value="1"/>
</dbReference>
<dbReference type="RefSeq" id="XP_007718596.1">
    <property type="nucleotide sequence ID" value="XM_007720406.1"/>
</dbReference>
<dbReference type="InterPro" id="IPR020904">
    <property type="entry name" value="Sc_DH/Rdtase_CS"/>
</dbReference>
<dbReference type="EMBL" id="KI965006">
    <property type="protein sequence ID" value="EUC27102.1"/>
    <property type="molecule type" value="Genomic_DNA"/>
</dbReference>
<dbReference type="Proteomes" id="UP000053841">
    <property type="component" value="Unassembled WGS sequence"/>
</dbReference>